<proteinExistence type="predicted"/>
<keyword evidence="2" id="KW-1185">Reference proteome</keyword>
<dbReference type="EMBL" id="SOFI01000003">
    <property type="protein sequence ID" value="TFB79469.1"/>
    <property type="molecule type" value="Genomic_DNA"/>
</dbReference>
<dbReference type="Proteomes" id="UP000298488">
    <property type="component" value="Unassembled WGS sequence"/>
</dbReference>
<name>A0A4R8V9E4_9MICO</name>
<accession>A0A4R8V9E4</accession>
<comment type="caution">
    <text evidence="1">The sequence shown here is derived from an EMBL/GenBank/DDBJ whole genome shotgun (WGS) entry which is preliminary data.</text>
</comment>
<dbReference type="AlphaFoldDB" id="A0A4R8V9E4"/>
<evidence type="ECO:0000313" key="2">
    <source>
        <dbReference type="Proteomes" id="UP000298488"/>
    </source>
</evidence>
<organism evidence="1 2">
    <name type="scientific">Terrimesophilobacter mesophilus</name>
    <dbReference type="NCBI Taxonomy" id="433647"/>
    <lineage>
        <taxon>Bacteria</taxon>
        <taxon>Bacillati</taxon>
        <taxon>Actinomycetota</taxon>
        <taxon>Actinomycetes</taxon>
        <taxon>Micrococcales</taxon>
        <taxon>Microbacteriaceae</taxon>
        <taxon>Terrimesophilobacter</taxon>
    </lineage>
</organism>
<protein>
    <submittedName>
        <fullName evidence="1">DUF2304 domain-containing protein</fullName>
    </submittedName>
</protein>
<dbReference type="OrthoDB" id="8904808at2"/>
<reference evidence="1 2" key="1">
    <citation type="submission" date="2019-03" db="EMBL/GenBank/DDBJ databases">
        <title>Genomics of glacier-inhabiting Cryobacterium strains.</title>
        <authorList>
            <person name="Liu Q."/>
            <person name="Xin Y.-H."/>
        </authorList>
    </citation>
    <scope>NUCLEOTIDE SEQUENCE [LARGE SCALE GENOMIC DNA]</scope>
    <source>
        <strain evidence="1 2">CGMCC 1.10440</strain>
    </source>
</reference>
<dbReference type="Pfam" id="PF10066">
    <property type="entry name" value="DUF2304"/>
    <property type="match status" value="1"/>
</dbReference>
<sequence>MTLIFQILAVVVILIAAFFMLRGGGARHQAIRRILMLLFIVAAASSVFFPQVWTWAAHLIGIGRGADLLLYFLVLTFLGFVASTYRRFRNLEHDVTELSRQVALVTAPQPTTHQDESS</sequence>
<dbReference type="RefSeq" id="WP_104095341.1">
    <property type="nucleotide sequence ID" value="NZ_JACHBP010000001.1"/>
</dbReference>
<gene>
    <name evidence="1" type="ORF">E3N84_05015</name>
</gene>
<dbReference type="InterPro" id="IPR019277">
    <property type="entry name" value="DUF2304"/>
</dbReference>
<evidence type="ECO:0000313" key="1">
    <source>
        <dbReference type="EMBL" id="TFB79469.1"/>
    </source>
</evidence>